<evidence type="ECO:0000313" key="9">
    <source>
        <dbReference type="Proteomes" id="UP000076580"/>
    </source>
</evidence>
<dbReference type="SUPFAM" id="SSF56399">
    <property type="entry name" value="ADP-ribosylation"/>
    <property type="match status" value="1"/>
</dbReference>
<dbReference type="STRING" id="98403.A0A151GP63"/>
<gene>
    <name evidence="8" type="ORF">DCS_05869</name>
</gene>
<comment type="caution">
    <text evidence="8">The sequence shown here is derived from an EMBL/GenBank/DDBJ whole genome shotgun (WGS) entry which is preliminary data.</text>
</comment>
<keyword evidence="2 7" id="KW-0732">Signal</keyword>
<protein>
    <recommendedName>
        <fullName evidence="10">Enterotoxin</fullName>
    </recommendedName>
</protein>
<evidence type="ECO:0000256" key="4">
    <source>
        <dbReference type="ARBA" id="ARBA00023157"/>
    </source>
</evidence>
<organism evidence="8 9">
    <name type="scientific">Drechmeria coniospora</name>
    <name type="common">Nematophagous fungus</name>
    <name type="synonym">Meria coniospora</name>
    <dbReference type="NCBI Taxonomy" id="98403"/>
    <lineage>
        <taxon>Eukaryota</taxon>
        <taxon>Fungi</taxon>
        <taxon>Dikarya</taxon>
        <taxon>Ascomycota</taxon>
        <taxon>Pezizomycotina</taxon>
        <taxon>Sordariomycetes</taxon>
        <taxon>Hypocreomycetidae</taxon>
        <taxon>Hypocreales</taxon>
        <taxon>Ophiocordycipitaceae</taxon>
        <taxon>Drechmeria</taxon>
    </lineage>
</organism>
<accession>A0A151GP63</accession>
<dbReference type="RefSeq" id="XP_040658203.1">
    <property type="nucleotide sequence ID" value="XM_040803170.1"/>
</dbReference>
<evidence type="ECO:0000256" key="2">
    <source>
        <dbReference type="ARBA" id="ARBA00022729"/>
    </source>
</evidence>
<dbReference type="GO" id="GO:0090729">
    <property type="term" value="F:toxin activity"/>
    <property type="evidence" value="ECO:0007669"/>
    <property type="project" value="UniProtKB-KW"/>
</dbReference>
<evidence type="ECO:0000256" key="6">
    <source>
        <dbReference type="SAM" id="MobiDB-lite"/>
    </source>
</evidence>
<keyword evidence="9" id="KW-1185">Reference proteome</keyword>
<dbReference type="Gene3D" id="3.90.210.10">
    <property type="entry name" value="Heat-Labile Enterotoxin, subunit A"/>
    <property type="match status" value="1"/>
</dbReference>
<dbReference type="Proteomes" id="UP000076580">
    <property type="component" value="Chromosome 02"/>
</dbReference>
<evidence type="ECO:0008006" key="10">
    <source>
        <dbReference type="Google" id="ProtNLM"/>
    </source>
</evidence>
<feature type="coiled-coil region" evidence="5">
    <location>
        <begin position="503"/>
        <end position="551"/>
    </location>
</feature>
<feature type="chain" id="PRO_5007580846" description="Enterotoxin" evidence="7">
    <location>
        <begin position="24"/>
        <end position="723"/>
    </location>
</feature>
<dbReference type="PRINTS" id="PR00771">
    <property type="entry name" value="ENTEROTOXINA"/>
</dbReference>
<evidence type="ECO:0000256" key="5">
    <source>
        <dbReference type="SAM" id="Coils"/>
    </source>
</evidence>
<reference evidence="8 9" key="1">
    <citation type="journal article" date="2016" name="Sci. Rep.">
        <title>Insights into Adaptations to a Near-Obligate Nematode Endoparasitic Lifestyle from the Finished Genome of Drechmeria coniospora.</title>
        <authorList>
            <person name="Zhang L."/>
            <person name="Zhou Z."/>
            <person name="Guo Q."/>
            <person name="Fokkens L."/>
            <person name="Miskei M."/>
            <person name="Pocsi I."/>
            <person name="Zhang W."/>
            <person name="Chen M."/>
            <person name="Wang L."/>
            <person name="Sun Y."/>
            <person name="Donzelli B.G."/>
            <person name="Gibson D.M."/>
            <person name="Nelson D.R."/>
            <person name="Luo J.G."/>
            <person name="Rep M."/>
            <person name="Liu H."/>
            <person name="Yang S."/>
            <person name="Wang J."/>
            <person name="Krasnoff S.B."/>
            <person name="Xu Y."/>
            <person name="Molnar I."/>
            <person name="Lin M."/>
        </authorList>
    </citation>
    <scope>NUCLEOTIDE SEQUENCE [LARGE SCALE GENOMIC DNA]</scope>
    <source>
        <strain evidence="8 9">ARSEF 6962</strain>
    </source>
</reference>
<dbReference type="Pfam" id="PF01375">
    <property type="entry name" value="Enterotoxin_a"/>
    <property type="match status" value="1"/>
</dbReference>
<proteinExistence type="predicted"/>
<keyword evidence="4" id="KW-1015">Disulfide bond</keyword>
<dbReference type="InParanoid" id="A0A151GP63"/>
<evidence type="ECO:0000256" key="1">
    <source>
        <dbReference type="ARBA" id="ARBA00022656"/>
    </source>
</evidence>
<feature type="signal peptide" evidence="7">
    <location>
        <begin position="1"/>
        <end position="23"/>
    </location>
</feature>
<evidence type="ECO:0000256" key="7">
    <source>
        <dbReference type="SAM" id="SignalP"/>
    </source>
</evidence>
<dbReference type="EMBL" id="LAYC01000002">
    <property type="protein sequence ID" value="KYK58851.1"/>
    <property type="molecule type" value="Genomic_DNA"/>
</dbReference>
<dbReference type="GeneID" id="63718512"/>
<evidence type="ECO:0000256" key="3">
    <source>
        <dbReference type="ARBA" id="ARBA00023026"/>
    </source>
</evidence>
<keyword evidence="1" id="KW-0800">Toxin</keyword>
<dbReference type="InterPro" id="IPR001144">
    <property type="entry name" value="Enterotoxin_A"/>
</dbReference>
<name>A0A151GP63_DRECN</name>
<keyword evidence="3" id="KW-0843">Virulence</keyword>
<dbReference type="AlphaFoldDB" id="A0A151GP63"/>
<feature type="region of interest" description="Disordered" evidence="6">
    <location>
        <begin position="655"/>
        <end position="674"/>
    </location>
</feature>
<keyword evidence="5" id="KW-0175">Coiled coil</keyword>
<sequence>MHPSSSFLVTALLLFQWTSIGFATLPGEPISGDAVEPSSSETVRTDIVSRSDFRSPDEVKAHGGFQPVGTLKRTPENIMAGGASASLYNHMCGGAQPKFSQPTLYVSTSRSQIAAERFLGTKPGYLYRIHATANFIHQPKSLGKWLFFTDFMTLEDIHIAHEDEYSALGGIRWPQVMGYTYLAQGVKTPEAERVYVENKDYNPFYDQFFATEDYPKLAGFPVNHPAWREPRYSQYDPSKTLQYAVEFMEAYGSPVQWRHGFPLIVSPQDAMNAAAEIANLALSITEVMKTLENPSSYGDQKTKNKNSLKGAEPTIEWTIKVGNEAIDKVLDASYRISRLIKVVGQVVQDTPYIDRSIFDEAWVSTVNAKINVAQVRGAAWMQGATKLKQQVLNDKANIHNSNIQGVTTKLELYTDMARGKLNQMVKSRAMLSEKLMQAETSLQDQEKSRIIWLGLPREGIATAITREVELLSKVVAIYQEFYKNLKKILDEVKGIGDEISDEMKRQELKTAKTQEEAKKAQERLGTEQKAITDAKLRLMETVREAEKLHDQAPPGSWMDKALIGLGGSIVTLAASGLITLAVSTGTIGAGTSAAGAAGASTLGEGFSAIVIGQSADVAAEKAAEVLEEAIKRNVQSTASKEDLASTSVERRAVFSQKSAKKQMEPAQKHRRGEANSIDKLVDEQGDLQNVRLLTILAIMPLVERVVDSALMATWDEAWLELGL</sequence>
<evidence type="ECO:0000313" key="8">
    <source>
        <dbReference type="EMBL" id="KYK58851.1"/>
    </source>
</evidence>